<dbReference type="Pfam" id="PF07730">
    <property type="entry name" value="HisKA_3"/>
    <property type="match status" value="1"/>
</dbReference>
<sequence length="397" mass="42729">MSARSWFSPAAKRLRTANPYVVDSALAALVLFAVSLQWIFPDEGDDRLTWQGWLIGAATAVPLVWRRRAPFVTACAVSVATPVQAVYHAPPPDVMYGGMVVLYTMAALGRPWQRRAMLVGWLVGVSLTMMHKEEPQPFEYAFHLLSVVCAYGFGVLARVQRAYTAELEDRARRLERERAADTARAIAQERSRIARDMHDVLAHAVSLMVVQAEAGPVVVRSDPARAEAAFDAIAGAGRDSMAQLRRILGVLKEPRGDSGAWRLPQPGVAELPRLVRQVGESTGLRVELSGSGTPRPLPPDTEVAAFRVVQEALTNTVKHARATSATVELDWTEDELTLTVTDDGQGPGSGHGGHGLIGIRERAAACGGSARAGRGPEGGFRVVVRLPAAVDREAALG</sequence>
<evidence type="ECO:0000256" key="8">
    <source>
        <dbReference type="ARBA" id="ARBA00023012"/>
    </source>
</evidence>
<dbReference type="RefSeq" id="WP_176574712.1">
    <property type="nucleotide sequence ID" value="NZ_CBDRGH010000024.1"/>
</dbReference>
<dbReference type="InterPro" id="IPR036890">
    <property type="entry name" value="HATPase_C_sf"/>
</dbReference>
<organism evidence="11 12">
    <name type="scientific">Streptomyces chartreusis</name>
    <dbReference type="NCBI Taxonomy" id="1969"/>
    <lineage>
        <taxon>Bacteria</taxon>
        <taxon>Bacillati</taxon>
        <taxon>Actinomycetota</taxon>
        <taxon>Actinomycetes</taxon>
        <taxon>Kitasatosporales</taxon>
        <taxon>Streptomycetaceae</taxon>
        <taxon>Streptomyces</taxon>
    </lineage>
</organism>
<dbReference type="InterPro" id="IPR003594">
    <property type="entry name" value="HATPase_dom"/>
</dbReference>
<keyword evidence="9" id="KW-0472">Membrane</keyword>
<keyword evidence="3" id="KW-0597">Phosphoprotein</keyword>
<keyword evidence="12" id="KW-1185">Reference proteome</keyword>
<evidence type="ECO:0000256" key="4">
    <source>
        <dbReference type="ARBA" id="ARBA00022679"/>
    </source>
</evidence>
<dbReference type="GO" id="GO:0000155">
    <property type="term" value="F:phosphorelay sensor kinase activity"/>
    <property type="evidence" value="ECO:0007669"/>
    <property type="project" value="InterPro"/>
</dbReference>
<dbReference type="Pfam" id="PF02518">
    <property type="entry name" value="HATPase_c"/>
    <property type="match status" value="1"/>
</dbReference>
<keyword evidence="7" id="KW-0067">ATP-binding</keyword>
<reference evidence="11 12" key="1">
    <citation type="submission" date="2020-06" db="EMBL/GenBank/DDBJ databases">
        <title>Genome mining for natural products.</title>
        <authorList>
            <person name="Zhang B."/>
            <person name="Shi J."/>
            <person name="Ge H."/>
        </authorList>
    </citation>
    <scope>NUCLEOTIDE SEQUENCE [LARGE SCALE GENOMIC DNA]</scope>
    <source>
        <strain evidence="11 12">NA02069</strain>
    </source>
</reference>
<keyword evidence="9" id="KW-1133">Transmembrane helix</keyword>
<dbReference type="InterPro" id="IPR011712">
    <property type="entry name" value="Sig_transdc_His_kin_sub3_dim/P"/>
</dbReference>
<keyword evidence="6 11" id="KW-0418">Kinase</keyword>
<dbReference type="InterPro" id="IPR050482">
    <property type="entry name" value="Sensor_HK_TwoCompSys"/>
</dbReference>
<dbReference type="GO" id="GO:0046983">
    <property type="term" value="F:protein dimerization activity"/>
    <property type="evidence" value="ECO:0007669"/>
    <property type="project" value="InterPro"/>
</dbReference>
<dbReference type="GO" id="GO:0016020">
    <property type="term" value="C:membrane"/>
    <property type="evidence" value="ECO:0007669"/>
    <property type="project" value="InterPro"/>
</dbReference>
<dbReference type="SUPFAM" id="SSF55874">
    <property type="entry name" value="ATPase domain of HSP90 chaperone/DNA topoisomerase II/histidine kinase"/>
    <property type="match status" value="1"/>
</dbReference>
<dbReference type="Gene3D" id="3.30.565.10">
    <property type="entry name" value="Histidine kinase-like ATPase, C-terminal domain"/>
    <property type="match status" value="1"/>
</dbReference>
<dbReference type="SMART" id="SM00387">
    <property type="entry name" value="HATPase_c"/>
    <property type="match status" value="1"/>
</dbReference>
<evidence type="ECO:0000256" key="3">
    <source>
        <dbReference type="ARBA" id="ARBA00022553"/>
    </source>
</evidence>
<evidence type="ECO:0000256" key="6">
    <source>
        <dbReference type="ARBA" id="ARBA00022777"/>
    </source>
</evidence>
<dbReference type="PANTHER" id="PTHR24421">
    <property type="entry name" value="NITRATE/NITRITE SENSOR PROTEIN NARX-RELATED"/>
    <property type="match status" value="1"/>
</dbReference>
<proteinExistence type="predicted"/>
<feature type="domain" description="Histidine kinase/HSP90-like ATPase" evidence="10">
    <location>
        <begin position="300"/>
        <end position="390"/>
    </location>
</feature>
<dbReference type="EMBL" id="CP056041">
    <property type="protein sequence ID" value="QKZ17383.1"/>
    <property type="molecule type" value="Genomic_DNA"/>
</dbReference>
<evidence type="ECO:0000256" key="1">
    <source>
        <dbReference type="ARBA" id="ARBA00000085"/>
    </source>
</evidence>
<dbReference type="AlphaFoldDB" id="A0A7H8T1M3"/>
<protein>
    <recommendedName>
        <fullName evidence="2">histidine kinase</fullName>
        <ecNumber evidence="2">2.7.13.3</ecNumber>
    </recommendedName>
</protein>
<evidence type="ECO:0000256" key="2">
    <source>
        <dbReference type="ARBA" id="ARBA00012438"/>
    </source>
</evidence>
<keyword evidence="4" id="KW-0808">Transferase</keyword>
<accession>A0A7H8T1M3</accession>
<feature type="transmembrane region" description="Helical" evidence="9">
    <location>
        <begin position="20"/>
        <end position="40"/>
    </location>
</feature>
<dbReference type="EC" id="2.7.13.3" evidence="2"/>
<evidence type="ECO:0000259" key="10">
    <source>
        <dbReference type="SMART" id="SM00387"/>
    </source>
</evidence>
<evidence type="ECO:0000313" key="11">
    <source>
        <dbReference type="EMBL" id="QKZ17383.1"/>
    </source>
</evidence>
<evidence type="ECO:0000256" key="9">
    <source>
        <dbReference type="SAM" id="Phobius"/>
    </source>
</evidence>
<evidence type="ECO:0000256" key="7">
    <source>
        <dbReference type="ARBA" id="ARBA00022840"/>
    </source>
</evidence>
<dbReference type="CDD" id="cd16917">
    <property type="entry name" value="HATPase_UhpB-NarQ-NarX-like"/>
    <property type="match status" value="1"/>
</dbReference>
<dbReference type="Proteomes" id="UP000509418">
    <property type="component" value="Chromosome"/>
</dbReference>
<evidence type="ECO:0000256" key="5">
    <source>
        <dbReference type="ARBA" id="ARBA00022741"/>
    </source>
</evidence>
<dbReference type="Pfam" id="PF23539">
    <property type="entry name" value="DUF7134"/>
    <property type="match status" value="1"/>
</dbReference>
<keyword evidence="8" id="KW-0902">Two-component regulatory system</keyword>
<keyword evidence="5" id="KW-0547">Nucleotide-binding</keyword>
<comment type="catalytic activity">
    <reaction evidence="1">
        <text>ATP + protein L-histidine = ADP + protein N-phospho-L-histidine.</text>
        <dbReference type="EC" id="2.7.13.3"/>
    </reaction>
</comment>
<dbReference type="PANTHER" id="PTHR24421:SF10">
    <property type="entry name" value="NITRATE_NITRITE SENSOR PROTEIN NARQ"/>
    <property type="match status" value="1"/>
</dbReference>
<dbReference type="GO" id="GO:0005524">
    <property type="term" value="F:ATP binding"/>
    <property type="evidence" value="ECO:0007669"/>
    <property type="project" value="UniProtKB-KW"/>
</dbReference>
<name>A0A7H8T1M3_STRCX</name>
<keyword evidence="9" id="KW-0812">Transmembrane</keyword>
<gene>
    <name evidence="11" type="ORF">HUT05_08490</name>
</gene>
<dbReference type="Gene3D" id="1.20.5.1930">
    <property type="match status" value="1"/>
</dbReference>
<dbReference type="InterPro" id="IPR055558">
    <property type="entry name" value="DUF7134"/>
</dbReference>
<evidence type="ECO:0000313" key="12">
    <source>
        <dbReference type="Proteomes" id="UP000509418"/>
    </source>
</evidence>